<sequence length="106" mass="11680">MSCTLLPSLMGLIGACAPLPQSSMPLVAAVDETEVVGLIDDDREIREYVLRSSSGMEMRFLNYGGVITSLFPILLFLKTSFVSSASNRSRQRKLPLHVFSGLLPYR</sequence>
<evidence type="ECO:0000256" key="1">
    <source>
        <dbReference type="SAM" id="Phobius"/>
    </source>
</evidence>
<dbReference type="OrthoDB" id="9779408at2"/>
<dbReference type="RefSeq" id="WP_160682346.1">
    <property type="nucleotide sequence ID" value="NZ_WTYW01000001.1"/>
</dbReference>
<evidence type="ECO:0000313" key="3">
    <source>
        <dbReference type="Proteomes" id="UP000433104"/>
    </source>
</evidence>
<dbReference type="EMBL" id="WTYW01000001">
    <property type="protein sequence ID" value="MXO86015.1"/>
    <property type="molecule type" value="Genomic_DNA"/>
</dbReference>
<protein>
    <submittedName>
        <fullName evidence="2">Uncharacterized protein</fullName>
    </submittedName>
</protein>
<keyword evidence="1" id="KW-0472">Membrane</keyword>
<reference evidence="2 3" key="1">
    <citation type="submission" date="2019-12" db="EMBL/GenBank/DDBJ databases">
        <title>Genomic-based taxomic classification of the family Erythrobacteraceae.</title>
        <authorList>
            <person name="Xu L."/>
        </authorList>
    </citation>
    <scope>NUCLEOTIDE SEQUENCE [LARGE SCALE GENOMIC DNA]</scope>
    <source>
        <strain evidence="2 3">MCCC 1A09962</strain>
    </source>
</reference>
<comment type="caution">
    <text evidence="2">The sequence shown here is derived from an EMBL/GenBank/DDBJ whole genome shotgun (WGS) entry which is preliminary data.</text>
</comment>
<accession>A0A844ZDR0</accession>
<dbReference type="AlphaFoldDB" id="A0A844ZDR0"/>
<feature type="transmembrane region" description="Helical" evidence="1">
    <location>
        <begin position="60"/>
        <end position="83"/>
    </location>
</feature>
<gene>
    <name evidence="2" type="ORF">GRI38_08205</name>
</gene>
<keyword evidence="3" id="KW-1185">Reference proteome</keyword>
<keyword evidence="1" id="KW-1133">Transmembrane helix</keyword>
<name>A0A844ZDR0_9SPHN</name>
<dbReference type="Proteomes" id="UP000433104">
    <property type="component" value="Unassembled WGS sequence"/>
</dbReference>
<organism evidence="2 3">
    <name type="scientific">Parapontixanthobacter aurantiacus</name>
    <dbReference type="NCBI Taxonomy" id="1463599"/>
    <lineage>
        <taxon>Bacteria</taxon>
        <taxon>Pseudomonadati</taxon>
        <taxon>Pseudomonadota</taxon>
        <taxon>Alphaproteobacteria</taxon>
        <taxon>Sphingomonadales</taxon>
        <taxon>Erythrobacteraceae</taxon>
        <taxon>Parapontixanthobacter</taxon>
    </lineage>
</organism>
<keyword evidence="1" id="KW-0812">Transmembrane</keyword>
<evidence type="ECO:0000313" key="2">
    <source>
        <dbReference type="EMBL" id="MXO86015.1"/>
    </source>
</evidence>
<proteinExistence type="predicted"/>